<evidence type="ECO:0000256" key="2">
    <source>
        <dbReference type="SAM" id="MobiDB-lite"/>
    </source>
</evidence>
<organism evidence="3 4">
    <name type="scientific">Ananas comosus</name>
    <name type="common">Pineapple</name>
    <name type="synonym">Ananas ananas</name>
    <dbReference type="NCBI Taxonomy" id="4615"/>
    <lineage>
        <taxon>Eukaryota</taxon>
        <taxon>Viridiplantae</taxon>
        <taxon>Streptophyta</taxon>
        <taxon>Embryophyta</taxon>
        <taxon>Tracheophyta</taxon>
        <taxon>Spermatophyta</taxon>
        <taxon>Magnoliopsida</taxon>
        <taxon>Liliopsida</taxon>
        <taxon>Poales</taxon>
        <taxon>Bromeliaceae</taxon>
        <taxon>Bromelioideae</taxon>
        <taxon>Ananas</taxon>
    </lineage>
</organism>
<dbReference type="EMBL" id="LSRQ01006265">
    <property type="protein sequence ID" value="OAY66390.1"/>
    <property type="molecule type" value="Genomic_DNA"/>
</dbReference>
<reference evidence="3 4" key="1">
    <citation type="journal article" date="2016" name="DNA Res.">
        <title>The draft genome of MD-2 pineapple using hybrid error correction of long reads.</title>
        <authorList>
            <person name="Redwan R.M."/>
            <person name="Saidin A."/>
            <person name="Kumar S.V."/>
        </authorList>
    </citation>
    <scope>NUCLEOTIDE SEQUENCE [LARGE SCALE GENOMIC DNA]</scope>
    <source>
        <strain evidence="4">cv. MD2</strain>
        <tissue evidence="3">Leaf</tissue>
    </source>
</reference>
<feature type="coiled-coil region" evidence="1">
    <location>
        <begin position="255"/>
        <end position="296"/>
    </location>
</feature>
<protein>
    <submittedName>
        <fullName evidence="3">Uncharacterized protein</fullName>
    </submittedName>
</protein>
<comment type="caution">
    <text evidence="3">The sequence shown here is derived from an EMBL/GenBank/DDBJ whole genome shotgun (WGS) entry which is preliminary data.</text>
</comment>
<feature type="compositionally biased region" description="Polar residues" evidence="2">
    <location>
        <begin position="367"/>
        <end position="376"/>
    </location>
</feature>
<dbReference type="Proteomes" id="UP000092600">
    <property type="component" value="Unassembled WGS sequence"/>
</dbReference>
<name>A0A199UP38_ANACO</name>
<keyword evidence="1" id="KW-0175">Coiled coil</keyword>
<dbReference type="PANTHER" id="PTHR31016">
    <property type="entry name" value="OS04G0228100 PROTEIN"/>
    <property type="match status" value="1"/>
</dbReference>
<accession>A0A199UP38</accession>
<feature type="compositionally biased region" description="Low complexity" evidence="2">
    <location>
        <begin position="377"/>
        <end position="391"/>
    </location>
</feature>
<dbReference type="STRING" id="4615.A0A199UP38"/>
<evidence type="ECO:0000313" key="4">
    <source>
        <dbReference type="Proteomes" id="UP000092600"/>
    </source>
</evidence>
<sequence length="418" mass="45951">MAYRRKQGITRSATFVEDHRSFSGADDSSAAAAAPASPSLAAQAIRSSAARRDASLSSAYADSALAAAPARPRHPQFARYHFSMCLQMQDASNYEYTSMKSLNERKHGFWGDLARKAKSIIEDGASNKSDDYGRVQPPKLDSSTGTKSRWAAENYLKPENPSFQKGSEAIASSVNYIGGKLRNALEESRTIIENKTVDIIHETKKLQIRRKDSSSNLQNQFKDVLGPANLSQSETNQETQLKASRDVANAMAAKAKLLLRELKAVKADLAFAKERCAQLEEENKILRESREKGDHNEDDDLIRLQLESLLAEKARLAHENSIYARENRFLREIVEFHQLTSMGDGVDLDDGIEEDAADVYADEMLPLSQSHSQNEVSSPALSSPRSPSAALVGSSSPKSPHEHLSQTQSMETGSPAPQ</sequence>
<dbReference type="AlphaFoldDB" id="A0A199UP38"/>
<evidence type="ECO:0000313" key="3">
    <source>
        <dbReference type="EMBL" id="OAY66390.1"/>
    </source>
</evidence>
<proteinExistence type="predicted"/>
<evidence type="ECO:0000256" key="1">
    <source>
        <dbReference type="SAM" id="Coils"/>
    </source>
</evidence>
<feature type="region of interest" description="Disordered" evidence="2">
    <location>
        <begin position="366"/>
        <end position="418"/>
    </location>
</feature>
<dbReference type="PANTHER" id="PTHR31016:SF12">
    <property type="entry name" value="OS05G0315200 PROTEIN"/>
    <property type="match status" value="1"/>
</dbReference>
<feature type="region of interest" description="Disordered" evidence="2">
    <location>
        <begin position="124"/>
        <end position="147"/>
    </location>
</feature>
<gene>
    <name evidence="3" type="ORF">ACMD2_15388</name>
</gene>